<evidence type="ECO:0000259" key="2">
    <source>
        <dbReference type="Pfam" id="PF04773"/>
    </source>
</evidence>
<feature type="transmembrane region" description="Helical" evidence="1">
    <location>
        <begin position="90"/>
        <end position="111"/>
    </location>
</feature>
<feature type="domain" description="FecR protein" evidence="2">
    <location>
        <begin position="120"/>
        <end position="210"/>
    </location>
</feature>
<evidence type="ECO:0000313" key="4">
    <source>
        <dbReference type="Proteomes" id="UP000028782"/>
    </source>
</evidence>
<dbReference type="PIRSF" id="PIRSF018266">
    <property type="entry name" value="FecR"/>
    <property type="match status" value="1"/>
</dbReference>
<dbReference type="PANTHER" id="PTHR30273">
    <property type="entry name" value="PERIPLASMIC SIGNAL SENSOR AND SIGMA FACTOR ACTIVATOR FECR-RELATED"/>
    <property type="match status" value="1"/>
</dbReference>
<protein>
    <submittedName>
        <fullName evidence="3">Anti-FecI sigma factor FecR</fullName>
    </submittedName>
</protein>
<evidence type="ECO:0000313" key="3">
    <source>
        <dbReference type="EMBL" id="AIJ46627.1"/>
    </source>
</evidence>
<dbReference type="Pfam" id="PF04773">
    <property type="entry name" value="FecR"/>
    <property type="match status" value="1"/>
</dbReference>
<keyword evidence="1" id="KW-0812">Transmembrane</keyword>
<reference evidence="3 4" key="1">
    <citation type="journal article" date="2014" name="Genome Announc.">
        <title>Complete Genome Sequence of Polychlorinated Biphenyl Degrader Comamonas testosteroni TK102 (NBRC 109938).</title>
        <authorList>
            <person name="Fukuda K."/>
            <person name="Hosoyama A."/>
            <person name="Tsuchikane K."/>
            <person name="Ohji S."/>
            <person name="Yamazoe A."/>
            <person name="Fujita N."/>
            <person name="Shintani M."/>
            <person name="Kimbara K."/>
        </authorList>
    </citation>
    <scope>NUCLEOTIDE SEQUENCE [LARGE SCALE GENOMIC DNA]</scope>
    <source>
        <strain evidence="3">TK102</strain>
    </source>
</reference>
<evidence type="ECO:0000256" key="1">
    <source>
        <dbReference type="SAM" id="Phobius"/>
    </source>
</evidence>
<dbReference type="EMBL" id="CP006704">
    <property type="protein sequence ID" value="AIJ46627.1"/>
    <property type="molecule type" value="Genomic_DNA"/>
</dbReference>
<dbReference type="InterPro" id="IPR006860">
    <property type="entry name" value="FecR"/>
</dbReference>
<organism evidence="3 4">
    <name type="scientific">Comamonas testosteroni TK102</name>
    <dbReference type="NCBI Taxonomy" id="1392005"/>
    <lineage>
        <taxon>Bacteria</taxon>
        <taxon>Pseudomonadati</taxon>
        <taxon>Pseudomonadota</taxon>
        <taxon>Betaproteobacteria</taxon>
        <taxon>Burkholderiales</taxon>
        <taxon>Comamonadaceae</taxon>
        <taxon>Comamonas</taxon>
    </lineage>
</organism>
<gene>
    <name evidence="3" type="ORF">O987_12520</name>
</gene>
<dbReference type="InterPro" id="IPR012373">
    <property type="entry name" value="Ferrdict_sens_TM"/>
</dbReference>
<dbReference type="AlphaFoldDB" id="A0A076PTG0"/>
<dbReference type="KEGG" id="ctes:O987_12520"/>
<dbReference type="Proteomes" id="UP000028782">
    <property type="component" value="Chromosome"/>
</dbReference>
<dbReference type="PANTHER" id="PTHR30273:SF2">
    <property type="entry name" value="PROTEIN FECR"/>
    <property type="match status" value="1"/>
</dbReference>
<dbReference type="GO" id="GO:0016989">
    <property type="term" value="F:sigma factor antagonist activity"/>
    <property type="evidence" value="ECO:0007669"/>
    <property type="project" value="TreeGrafter"/>
</dbReference>
<dbReference type="HOGENOM" id="CLU_050192_0_1_4"/>
<sequence>MSADAFFGKPDRKRLEHALLLIARQHGASPDVAKAATEALARWSAREPANEQAAQAAMAGWAATQGSALQGEMPLPGTHSARVQQTRRRALSVLGVAGVAGLAGMLGRWHWLQPTEQMALHTGHGQHLSRHLPDGSQLDLAPGTDASVLLYRQRREVHLQQGEIRLNVAHDAERPLEVHTALGRVRVLGTVFSVALRPAGLQVSVAQGRVAVWKQGAMADRPPDALLTAGQGLRLDAGGRLAPYSLNAADVGAWSEGWLVFDHTPLPEVVARWNDYLTQPLVLDDAVSLQALRLTGSFKLREPATFIASLPRSLPVRVQSLPDGRVAIRRR</sequence>
<keyword evidence="1" id="KW-1133">Transmembrane helix</keyword>
<accession>A0A076PTG0</accession>
<keyword evidence="1" id="KW-0472">Membrane</keyword>
<dbReference type="Gene3D" id="2.60.120.1440">
    <property type="match status" value="1"/>
</dbReference>
<name>A0A076PTG0_COMTE</name>
<dbReference type="RefSeq" id="WP_043372440.1">
    <property type="nucleotide sequence ID" value="NZ_CP006704.1"/>
</dbReference>
<proteinExistence type="predicted"/>